<evidence type="ECO:0000259" key="4">
    <source>
        <dbReference type="Pfam" id="PF23359"/>
    </source>
</evidence>
<feature type="domain" description="Lsr2 DNA-binding" evidence="4">
    <location>
        <begin position="73"/>
        <end position="107"/>
    </location>
</feature>
<keyword evidence="6" id="KW-1185">Reference proteome</keyword>
<dbReference type="EMBL" id="BAAAWD010000015">
    <property type="protein sequence ID" value="GAA3022186.1"/>
    <property type="molecule type" value="Genomic_DNA"/>
</dbReference>
<feature type="compositionally biased region" description="Low complexity" evidence="2">
    <location>
        <begin position="113"/>
        <end position="127"/>
    </location>
</feature>
<protein>
    <submittedName>
        <fullName evidence="5">Iron-regulated nucleoid-associated protein Lsr2</fullName>
    </submittedName>
</protein>
<dbReference type="Proteomes" id="UP001499930">
    <property type="component" value="Unassembled WGS sequence"/>
</dbReference>
<evidence type="ECO:0000313" key="6">
    <source>
        <dbReference type="Proteomes" id="UP001499930"/>
    </source>
</evidence>
<dbReference type="RefSeq" id="WP_344900169.1">
    <property type="nucleotide sequence ID" value="NZ_BAAAWD010000015.1"/>
</dbReference>
<feature type="region of interest" description="Disordered" evidence="2">
    <location>
        <begin position="106"/>
        <end position="127"/>
    </location>
</feature>
<dbReference type="InterPro" id="IPR036625">
    <property type="entry name" value="E3-bd_dom_sf"/>
</dbReference>
<dbReference type="InterPro" id="IPR024412">
    <property type="entry name" value="Lsr2_dim_dom"/>
</dbReference>
<organism evidence="5 6">
    <name type="scientific">Streptosporangium longisporum</name>
    <dbReference type="NCBI Taxonomy" id="46187"/>
    <lineage>
        <taxon>Bacteria</taxon>
        <taxon>Bacillati</taxon>
        <taxon>Actinomycetota</taxon>
        <taxon>Actinomycetes</taxon>
        <taxon>Streptosporangiales</taxon>
        <taxon>Streptosporangiaceae</taxon>
        <taxon>Streptosporangium</taxon>
    </lineage>
</organism>
<keyword evidence="1" id="KW-0238">DNA-binding</keyword>
<dbReference type="Pfam" id="PF23359">
    <property type="entry name" value="Lsr2_DNA-bd"/>
    <property type="match status" value="1"/>
</dbReference>
<evidence type="ECO:0000313" key="5">
    <source>
        <dbReference type="EMBL" id="GAA3022186.1"/>
    </source>
</evidence>
<dbReference type="Gene3D" id="4.10.320.10">
    <property type="entry name" value="E3-binding domain"/>
    <property type="match status" value="1"/>
</dbReference>
<proteinExistence type="predicted"/>
<dbReference type="Pfam" id="PF11774">
    <property type="entry name" value="Lsr2"/>
    <property type="match status" value="1"/>
</dbReference>
<feature type="region of interest" description="Disordered" evidence="2">
    <location>
        <begin position="50"/>
        <end position="78"/>
    </location>
</feature>
<dbReference type="InterPro" id="IPR055370">
    <property type="entry name" value="Lsr2_DNA-bd"/>
</dbReference>
<sequence>MARQQVVTFTDDITGKRADETVSFGLDGTTYEIDLSSKNATKLREALKPFQSVARKASTSSGRKGRSKGTGGNRERSAEIRAWAKSHGIEVSERGRIGGKVAEAFAAGDPSMAKPAAKKTPQAALSD</sequence>
<name>A0ABN3Y7W1_9ACTN</name>
<gene>
    <name evidence="5" type="primary">lsr2</name>
    <name evidence="5" type="ORF">GCM10017559_53990</name>
</gene>
<dbReference type="Gene3D" id="3.30.60.230">
    <property type="entry name" value="Lsr2, dimerization domain"/>
    <property type="match status" value="1"/>
</dbReference>
<evidence type="ECO:0000259" key="3">
    <source>
        <dbReference type="Pfam" id="PF11774"/>
    </source>
</evidence>
<accession>A0ABN3Y7W1</accession>
<evidence type="ECO:0000256" key="2">
    <source>
        <dbReference type="SAM" id="MobiDB-lite"/>
    </source>
</evidence>
<evidence type="ECO:0000256" key="1">
    <source>
        <dbReference type="ARBA" id="ARBA00023125"/>
    </source>
</evidence>
<dbReference type="InterPro" id="IPR042261">
    <property type="entry name" value="Lsr2-like_dimerization"/>
</dbReference>
<feature type="domain" description="Lsr2 dimerization" evidence="3">
    <location>
        <begin position="1"/>
        <end position="57"/>
    </location>
</feature>
<comment type="caution">
    <text evidence="5">The sequence shown here is derived from an EMBL/GenBank/DDBJ whole genome shotgun (WGS) entry which is preliminary data.</text>
</comment>
<reference evidence="5 6" key="1">
    <citation type="journal article" date="2019" name="Int. J. Syst. Evol. Microbiol.">
        <title>The Global Catalogue of Microorganisms (GCM) 10K type strain sequencing project: providing services to taxonomists for standard genome sequencing and annotation.</title>
        <authorList>
            <consortium name="The Broad Institute Genomics Platform"/>
            <consortium name="The Broad Institute Genome Sequencing Center for Infectious Disease"/>
            <person name="Wu L."/>
            <person name="Ma J."/>
        </authorList>
    </citation>
    <scope>NUCLEOTIDE SEQUENCE [LARGE SCALE GENOMIC DNA]</scope>
    <source>
        <strain evidence="5 6">JCM 3106</strain>
    </source>
</reference>